<accession>A0A926IEC0</accession>
<name>A0A926IEC0_9FIRM</name>
<evidence type="ECO:0000313" key="5">
    <source>
        <dbReference type="Proteomes" id="UP000655830"/>
    </source>
</evidence>
<dbReference type="RefSeq" id="WP_249333357.1">
    <property type="nucleotide sequence ID" value="NZ_JACRSY010000024.1"/>
</dbReference>
<feature type="signal peptide" evidence="1">
    <location>
        <begin position="1"/>
        <end position="22"/>
    </location>
</feature>
<dbReference type="InterPro" id="IPR037126">
    <property type="entry name" value="PdaC/RsiV-like_sf"/>
</dbReference>
<feature type="domain" description="Deacetylase PdaC" evidence="3">
    <location>
        <begin position="67"/>
        <end position="158"/>
    </location>
</feature>
<dbReference type="InterPro" id="IPR025303">
    <property type="entry name" value="PdaC"/>
</dbReference>
<evidence type="ECO:0000259" key="2">
    <source>
        <dbReference type="Pfam" id="PF11738"/>
    </source>
</evidence>
<dbReference type="Gene3D" id="3.30.565.40">
    <property type="entry name" value="Fervidobacterium nodosum Rt17-B1 like"/>
    <property type="match status" value="1"/>
</dbReference>
<organism evidence="4 5">
    <name type="scientific">Zhenhengia yiwuensis</name>
    <dbReference type="NCBI Taxonomy" id="2763666"/>
    <lineage>
        <taxon>Bacteria</taxon>
        <taxon>Bacillati</taxon>
        <taxon>Bacillota</taxon>
        <taxon>Clostridia</taxon>
        <taxon>Lachnospirales</taxon>
        <taxon>Lachnospiraceae</taxon>
        <taxon>Zhenhengia</taxon>
    </lineage>
</organism>
<keyword evidence="5" id="KW-1185">Reference proteome</keyword>
<reference evidence="4" key="1">
    <citation type="submission" date="2020-08" db="EMBL/GenBank/DDBJ databases">
        <title>Genome public.</title>
        <authorList>
            <person name="Liu C."/>
            <person name="Sun Q."/>
        </authorList>
    </citation>
    <scope>NUCLEOTIDE SEQUENCE</scope>
    <source>
        <strain evidence="4">NSJ-12</strain>
    </source>
</reference>
<evidence type="ECO:0000256" key="1">
    <source>
        <dbReference type="SAM" id="SignalP"/>
    </source>
</evidence>
<dbReference type="AlphaFoldDB" id="A0A926IEC0"/>
<dbReference type="Pfam" id="PF11738">
    <property type="entry name" value="DUF3298"/>
    <property type="match status" value="1"/>
</dbReference>
<protein>
    <submittedName>
        <fullName evidence="4">DUF3298 domain-containing protein</fullName>
    </submittedName>
</protein>
<comment type="caution">
    <text evidence="4">The sequence shown here is derived from an EMBL/GenBank/DDBJ whole genome shotgun (WGS) entry which is preliminary data.</text>
</comment>
<dbReference type="Proteomes" id="UP000655830">
    <property type="component" value="Unassembled WGS sequence"/>
</dbReference>
<dbReference type="InterPro" id="IPR021729">
    <property type="entry name" value="DUF3298"/>
</dbReference>
<dbReference type="EMBL" id="JACRSY010000024">
    <property type="protein sequence ID" value="MBC8580627.1"/>
    <property type="molecule type" value="Genomic_DNA"/>
</dbReference>
<dbReference type="Gene3D" id="3.90.640.20">
    <property type="entry name" value="Heat-shock cognate protein, ATPase"/>
    <property type="match status" value="1"/>
</dbReference>
<evidence type="ECO:0000259" key="3">
    <source>
        <dbReference type="Pfam" id="PF13739"/>
    </source>
</evidence>
<keyword evidence="1" id="KW-0732">Signal</keyword>
<feature type="domain" description="DUF3298" evidence="2">
    <location>
        <begin position="177"/>
        <end position="255"/>
    </location>
</feature>
<feature type="chain" id="PRO_5036967198" evidence="1">
    <location>
        <begin position="23"/>
        <end position="266"/>
    </location>
</feature>
<evidence type="ECO:0000313" key="4">
    <source>
        <dbReference type="EMBL" id="MBC8580627.1"/>
    </source>
</evidence>
<gene>
    <name evidence="4" type="ORF">H8718_13975</name>
</gene>
<proteinExistence type="predicted"/>
<sequence>MKRYLVLSLMLVISFHSITTYARPLSHSQKISCPSECAKQSQFKIDIQYKDLDNTIKNKDGVVMLVVEGNSPVVTIENNKKATCDINDFYEGKEKAFEKMEKQYVKMAKKDYSARTKESKKYWAGYSLSRIYTTGRVDNKVISFIQNNNEYTGGAHPNATRFAQNFNPCTGMRLTLKDITKDECKAREVIHAYILKAVQKAAYKDYLSEDYEAHIKDILTEDTWYFSDQGLVIISNEYIITPHAVGILEFTIPYNELTFIKPCYLP</sequence>
<dbReference type="Pfam" id="PF13739">
    <property type="entry name" value="PdaC"/>
    <property type="match status" value="1"/>
</dbReference>